<keyword evidence="7" id="KW-1185">Reference proteome</keyword>
<reference evidence="7" key="1">
    <citation type="journal article" date="2019" name="Int. J. Syst. Evol. Microbiol.">
        <title>The Global Catalogue of Microorganisms (GCM) 10K type strain sequencing project: providing services to taxonomists for standard genome sequencing and annotation.</title>
        <authorList>
            <consortium name="The Broad Institute Genomics Platform"/>
            <consortium name="The Broad Institute Genome Sequencing Center for Infectious Disease"/>
            <person name="Wu L."/>
            <person name="Ma J."/>
        </authorList>
    </citation>
    <scope>NUCLEOTIDE SEQUENCE [LARGE SCALE GENOMIC DNA]</scope>
    <source>
        <strain evidence="7">CGMCC 1.12482</strain>
    </source>
</reference>
<comment type="cofactor">
    <cofactor evidence="1">
        <name>Mg(2+)</name>
        <dbReference type="ChEBI" id="CHEBI:18420"/>
    </cofactor>
</comment>
<dbReference type="NCBIfam" id="TIGR01549">
    <property type="entry name" value="HAD-SF-IA-v1"/>
    <property type="match status" value="1"/>
</dbReference>
<dbReference type="RefSeq" id="WP_150277400.1">
    <property type="nucleotide sequence ID" value="NZ_BMFF01000001.1"/>
</dbReference>
<dbReference type="NCBIfam" id="TIGR01509">
    <property type="entry name" value="HAD-SF-IA-v3"/>
    <property type="match status" value="1"/>
</dbReference>
<sequence length="226" mass="24826">MLTSVLFDLDGTLIDTADDFMAIVCAMRSEAGLTAVDDALVRNRVSDGSAGMLAAAYAIEADDPQMKDLRSEFLLRYERDLAAHARLYPGVAELLAWLEAENLPWGVVTNKLSRFSTPLLEAMGLGNRCCSLVCPDHVIQGKPHPESLLKACRDMRTDPQHSVFVGDHLRDIQAGRAAGMATVAALYGYIPPDQNPASWQATYSIQSPAELRPWLQTRRIQETPDV</sequence>
<dbReference type="InterPro" id="IPR023198">
    <property type="entry name" value="PGP-like_dom2"/>
</dbReference>
<dbReference type="InterPro" id="IPR036412">
    <property type="entry name" value="HAD-like_sf"/>
</dbReference>
<dbReference type="SFLD" id="SFLDS00003">
    <property type="entry name" value="Haloacid_Dehalogenase"/>
    <property type="match status" value="1"/>
</dbReference>
<keyword evidence="2" id="KW-0479">Metal-binding</keyword>
<dbReference type="InterPro" id="IPR006439">
    <property type="entry name" value="HAD-SF_hydro_IA"/>
</dbReference>
<dbReference type="InterPro" id="IPR050155">
    <property type="entry name" value="HAD-like_hydrolase_sf"/>
</dbReference>
<dbReference type="Proteomes" id="UP000638188">
    <property type="component" value="Unassembled WGS sequence"/>
</dbReference>
<dbReference type="Gene3D" id="3.40.50.1000">
    <property type="entry name" value="HAD superfamily/HAD-like"/>
    <property type="match status" value="1"/>
</dbReference>
<evidence type="ECO:0000313" key="6">
    <source>
        <dbReference type="EMBL" id="GGC88269.1"/>
    </source>
</evidence>
<evidence type="ECO:0000256" key="5">
    <source>
        <dbReference type="ARBA" id="ARBA00023277"/>
    </source>
</evidence>
<dbReference type="Pfam" id="PF13419">
    <property type="entry name" value="HAD_2"/>
    <property type="match status" value="1"/>
</dbReference>
<dbReference type="InterPro" id="IPR041492">
    <property type="entry name" value="HAD_2"/>
</dbReference>
<dbReference type="EMBL" id="BMFF01000001">
    <property type="protein sequence ID" value="GGC88269.1"/>
    <property type="molecule type" value="Genomic_DNA"/>
</dbReference>
<evidence type="ECO:0000256" key="3">
    <source>
        <dbReference type="ARBA" id="ARBA00022801"/>
    </source>
</evidence>
<dbReference type="SFLD" id="SFLDG01129">
    <property type="entry name" value="C1.5:_HAD__Beta-PGM__Phosphata"/>
    <property type="match status" value="1"/>
</dbReference>
<evidence type="ECO:0000256" key="4">
    <source>
        <dbReference type="ARBA" id="ARBA00022842"/>
    </source>
</evidence>
<keyword evidence="5" id="KW-0119">Carbohydrate metabolism</keyword>
<gene>
    <name evidence="6" type="ORF">GCM10007418_04990</name>
</gene>
<dbReference type="SFLD" id="SFLDG01135">
    <property type="entry name" value="C1.5.6:_HAD__Beta-PGM__Phospha"/>
    <property type="match status" value="1"/>
</dbReference>
<protein>
    <submittedName>
        <fullName evidence="6">Phosphoglycolate phosphatase</fullName>
    </submittedName>
</protein>
<organism evidence="6 7">
    <name type="scientific">Halopseudomonas salina</name>
    <dbReference type="NCBI Taxonomy" id="1323744"/>
    <lineage>
        <taxon>Bacteria</taxon>
        <taxon>Pseudomonadati</taxon>
        <taxon>Pseudomonadota</taxon>
        <taxon>Gammaproteobacteria</taxon>
        <taxon>Pseudomonadales</taxon>
        <taxon>Pseudomonadaceae</taxon>
        <taxon>Halopseudomonas</taxon>
    </lineage>
</organism>
<name>A0ABQ1P000_9GAMM</name>
<dbReference type="Gene3D" id="1.10.150.240">
    <property type="entry name" value="Putative phosphatase, domain 2"/>
    <property type="match status" value="1"/>
</dbReference>
<evidence type="ECO:0000256" key="1">
    <source>
        <dbReference type="ARBA" id="ARBA00001946"/>
    </source>
</evidence>
<dbReference type="PANTHER" id="PTHR43434:SF23">
    <property type="entry name" value="PHOSPHOGLYCOLATE PHOSPHATASE"/>
    <property type="match status" value="1"/>
</dbReference>
<accession>A0ABQ1P000</accession>
<comment type="caution">
    <text evidence="6">The sequence shown here is derived from an EMBL/GenBank/DDBJ whole genome shotgun (WGS) entry which is preliminary data.</text>
</comment>
<keyword evidence="4" id="KW-0460">Magnesium</keyword>
<dbReference type="InterPro" id="IPR023214">
    <property type="entry name" value="HAD_sf"/>
</dbReference>
<proteinExistence type="predicted"/>
<dbReference type="PANTHER" id="PTHR43434">
    <property type="entry name" value="PHOSPHOGLYCOLATE PHOSPHATASE"/>
    <property type="match status" value="1"/>
</dbReference>
<evidence type="ECO:0000256" key="2">
    <source>
        <dbReference type="ARBA" id="ARBA00022723"/>
    </source>
</evidence>
<dbReference type="SUPFAM" id="SSF56784">
    <property type="entry name" value="HAD-like"/>
    <property type="match status" value="1"/>
</dbReference>
<keyword evidence="3" id="KW-0378">Hydrolase</keyword>
<evidence type="ECO:0000313" key="7">
    <source>
        <dbReference type="Proteomes" id="UP000638188"/>
    </source>
</evidence>